<dbReference type="PANTHER" id="PTHR19303:SF74">
    <property type="entry name" value="POGO TRANSPOSABLE ELEMENT WITH KRAB DOMAIN"/>
    <property type="match status" value="1"/>
</dbReference>
<feature type="domain" description="DDE-1" evidence="2">
    <location>
        <begin position="6"/>
        <end position="125"/>
    </location>
</feature>
<dbReference type="GO" id="GO:0003677">
    <property type="term" value="F:DNA binding"/>
    <property type="evidence" value="ECO:0007669"/>
    <property type="project" value="TreeGrafter"/>
</dbReference>
<comment type="caution">
    <text evidence="3">The sequence shown here is derived from an EMBL/GenBank/DDBJ whole genome shotgun (WGS) entry which is preliminary data.</text>
</comment>
<organism evidence="3 4">
    <name type="scientific">Artemia franciscana</name>
    <name type="common">Brine shrimp</name>
    <name type="synonym">Artemia sanfranciscana</name>
    <dbReference type="NCBI Taxonomy" id="6661"/>
    <lineage>
        <taxon>Eukaryota</taxon>
        <taxon>Metazoa</taxon>
        <taxon>Ecdysozoa</taxon>
        <taxon>Arthropoda</taxon>
        <taxon>Crustacea</taxon>
        <taxon>Branchiopoda</taxon>
        <taxon>Anostraca</taxon>
        <taxon>Artemiidae</taxon>
        <taxon>Artemia</taxon>
    </lineage>
</organism>
<evidence type="ECO:0000313" key="4">
    <source>
        <dbReference type="Proteomes" id="UP001187531"/>
    </source>
</evidence>
<proteinExistence type="predicted"/>
<dbReference type="PANTHER" id="PTHR19303">
    <property type="entry name" value="TRANSPOSON"/>
    <property type="match status" value="1"/>
</dbReference>
<dbReference type="AlphaFoldDB" id="A0AA88L551"/>
<evidence type="ECO:0000259" key="2">
    <source>
        <dbReference type="Pfam" id="PF03184"/>
    </source>
</evidence>
<gene>
    <name evidence="3" type="ORF">QYM36_011737</name>
</gene>
<feature type="compositionally biased region" description="Basic residues" evidence="1">
    <location>
        <begin position="268"/>
        <end position="277"/>
    </location>
</feature>
<sequence>MFAGNAAGEVLPPYVVYKSKKFWNTWVQGGPKGCRFNRSKPSWFEAAFFHDWFTLSLLPRLKKLPGKKVVIGDNLSSHFDVDIIRHCEKEKIIFLALIPNSTHVTQPLDVALFRPMKVKWRQILTRFETRGEGRKKFSLPKEYFPRLLKELTDSLMDTKRAQDLISGFAKSGIVPLDRTKVLSRLPLASSTEGSVPVDVLNKTVFNMLTDMRGTNEPKRTAKKKRLDVPAGKSYSVEEIRFEASETEEAVTRMLEEGVHPDQKAVVQKGKKIPHKRNKEPEPESSSEDERVGIEICNHLNRAIFFQFEYKEERFPGEATQLDPKKKRLKIKAMTMAAVKKWEFSRRSG</sequence>
<feature type="region of interest" description="Disordered" evidence="1">
    <location>
        <begin position="259"/>
        <end position="290"/>
    </location>
</feature>
<dbReference type="InterPro" id="IPR004875">
    <property type="entry name" value="DDE_SF_endonuclease_dom"/>
</dbReference>
<protein>
    <recommendedName>
        <fullName evidence="2">DDE-1 domain-containing protein</fullName>
    </recommendedName>
</protein>
<dbReference type="InterPro" id="IPR050863">
    <property type="entry name" value="CenT-Element_Derived"/>
</dbReference>
<evidence type="ECO:0000256" key="1">
    <source>
        <dbReference type="SAM" id="MobiDB-lite"/>
    </source>
</evidence>
<reference evidence="3" key="1">
    <citation type="submission" date="2023-07" db="EMBL/GenBank/DDBJ databases">
        <title>Chromosome-level genome assembly of Artemia franciscana.</title>
        <authorList>
            <person name="Jo E."/>
        </authorList>
    </citation>
    <scope>NUCLEOTIDE SEQUENCE</scope>
    <source>
        <tissue evidence="3">Whole body</tissue>
    </source>
</reference>
<keyword evidence="4" id="KW-1185">Reference proteome</keyword>
<dbReference type="Proteomes" id="UP001187531">
    <property type="component" value="Unassembled WGS sequence"/>
</dbReference>
<accession>A0AA88L551</accession>
<dbReference type="Pfam" id="PF03184">
    <property type="entry name" value="DDE_1"/>
    <property type="match status" value="1"/>
</dbReference>
<dbReference type="EMBL" id="JAVRJZ010000015">
    <property type="protein sequence ID" value="KAK2713141.1"/>
    <property type="molecule type" value="Genomic_DNA"/>
</dbReference>
<evidence type="ECO:0000313" key="3">
    <source>
        <dbReference type="EMBL" id="KAK2713141.1"/>
    </source>
</evidence>
<name>A0AA88L551_ARTSF</name>
<dbReference type="GO" id="GO:0005634">
    <property type="term" value="C:nucleus"/>
    <property type="evidence" value="ECO:0007669"/>
    <property type="project" value="TreeGrafter"/>
</dbReference>